<protein>
    <submittedName>
        <fullName evidence="4">GNAT family N-acetyltransferase</fullName>
    </submittedName>
</protein>
<dbReference type="PROSITE" id="PS51186">
    <property type="entry name" value="GNAT"/>
    <property type="match status" value="1"/>
</dbReference>
<organism evidence="4 5">
    <name type="scientific">Priestia megaterium</name>
    <name type="common">Bacillus megaterium</name>
    <dbReference type="NCBI Taxonomy" id="1404"/>
    <lineage>
        <taxon>Bacteria</taxon>
        <taxon>Bacillati</taxon>
        <taxon>Bacillota</taxon>
        <taxon>Bacilli</taxon>
        <taxon>Bacillales</taxon>
        <taxon>Bacillaceae</taxon>
        <taxon>Priestia</taxon>
    </lineage>
</organism>
<evidence type="ECO:0000313" key="4">
    <source>
        <dbReference type="EMBL" id="GMG76983.1"/>
    </source>
</evidence>
<proteinExistence type="predicted"/>
<dbReference type="InterPro" id="IPR016181">
    <property type="entry name" value="Acyl_CoA_acyltransferase"/>
</dbReference>
<dbReference type="AlphaFoldDB" id="A0AAX6BT78"/>
<dbReference type="CDD" id="cd04301">
    <property type="entry name" value="NAT_SF"/>
    <property type="match status" value="1"/>
</dbReference>
<accession>A0AAX6BT78</accession>
<gene>
    <name evidence="4" type="ORF">ShirakiTB12_54520</name>
</gene>
<evidence type="ECO:0000256" key="1">
    <source>
        <dbReference type="ARBA" id="ARBA00022679"/>
    </source>
</evidence>
<keyword evidence="2" id="KW-0012">Acyltransferase</keyword>
<evidence type="ECO:0000313" key="5">
    <source>
        <dbReference type="Proteomes" id="UP001165240"/>
    </source>
</evidence>
<sequence length="174" mass="19915">MEIRILNSLDAPEYRNIRLESLKKHPESFGSSYEEEKDLSIENFKDKLSSPDSFIFGAFHDNNELIGIVTLKKERLIKLRHRANIVAMYVSPVSRNLGVGRKLISTCIEKAKSLEHIEQIYLTVVTTNAAAKNLYLSLGFKSFSVEGRALKLNDTYIDEEHMVLFPRTHIMVTN</sequence>
<dbReference type="EMBL" id="BSYK01000005">
    <property type="protein sequence ID" value="GMG76983.1"/>
    <property type="molecule type" value="Genomic_DNA"/>
</dbReference>
<evidence type="ECO:0000256" key="2">
    <source>
        <dbReference type="ARBA" id="ARBA00023315"/>
    </source>
</evidence>
<dbReference type="InterPro" id="IPR050832">
    <property type="entry name" value="Bact_Acetyltransf"/>
</dbReference>
<feature type="domain" description="N-acetyltransferase" evidence="3">
    <location>
        <begin position="1"/>
        <end position="167"/>
    </location>
</feature>
<dbReference type="PANTHER" id="PTHR43877:SF2">
    <property type="entry name" value="AMINOALKYLPHOSPHONATE N-ACETYLTRANSFERASE-RELATED"/>
    <property type="match status" value="1"/>
</dbReference>
<dbReference type="Pfam" id="PF00583">
    <property type="entry name" value="Acetyltransf_1"/>
    <property type="match status" value="1"/>
</dbReference>
<dbReference type="Proteomes" id="UP001165240">
    <property type="component" value="Unassembled WGS sequence"/>
</dbReference>
<dbReference type="Gene3D" id="3.40.630.30">
    <property type="match status" value="1"/>
</dbReference>
<dbReference type="InterPro" id="IPR000182">
    <property type="entry name" value="GNAT_dom"/>
</dbReference>
<name>A0AAX6BT78_PRIMG</name>
<keyword evidence="1" id="KW-0808">Transferase</keyword>
<dbReference type="GO" id="GO:0016747">
    <property type="term" value="F:acyltransferase activity, transferring groups other than amino-acyl groups"/>
    <property type="evidence" value="ECO:0007669"/>
    <property type="project" value="InterPro"/>
</dbReference>
<dbReference type="RefSeq" id="WP_310876703.1">
    <property type="nucleotide sequence ID" value="NZ_BSYK01000005.1"/>
</dbReference>
<dbReference type="SUPFAM" id="SSF55729">
    <property type="entry name" value="Acyl-CoA N-acyltransferases (Nat)"/>
    <property type="match status" value="1"/>
</dbReference>
<dbReference type="PANTHER" id="PTHR43877">
    <property type="entry name" value="AMINOALKYLPHOSPHONATE N-ACETYLTRANSFERASE-RELATED-RELATED"/>
    <property type="match status" value="1"/>
</dbReference>
<comment type="caution">
    <text evidence="4">The sequence shown here is derived from an EMBL/GenBank/DDBJ whole genome shotgun (WGS) entry which is preliminary data.</text>
</comment>
<evidence type="ECO:0000259" key="3">
    <source>
        <dbReference type="PROSITE" id="PS51186"/>
    </source>
</evidence>
<reference evidence="4" key="1">
    <citation type="journal article" date="2024" name="Appl Microbiol">
        <title>Effect of kuratsuki Bacillus and Priestia on Taste of Sake.</title>
        <authorList>
            <person name="Kobayashi K."/>
            <person name="Nishida H."/>
        </authorList>
    </citation>
    <scope>NUCLEOTIDE SEQUENCE</scope>
    <source>
        <strain evidence="4">B-12</strain>
    </source>
</reference>